<keyword evidence="3" id="KW-0548">Nucleotidyltransferase</keyword>
<dbReference type="CDD" id="cd00303">
    <property type="entry name" value="retropepsin_like"/>
    <property type="match status" value="1"/>
</dbReference>
<dbReference type="InterPro" id="IPR012337">
    <property type="entry name" value="RNaseH-like_sf"/>
</dbReference>
<comment type="caution">
    <text evidence="12">The sequence shown here is derived from an EMBL/GenBank/DDBJ whole genome shotgun (WGS) entry which is preliminary data.</text>
</comment>
<evidence type="ECO:0000256" key="6">
    <source>
        <dbReference type="ARBA" id="ARBA00022801"/>
    </source>
</evidence>
<evidence type="ECO:0000256" key="5">
    <source>
        <dbReference type="ARBA" id="ARBA00022759"/>
    </source>
</evidence>
<dbReference type="SUPFAM" id="SSF53098">
    <property type="entry name" value="Ribonuclease H-like"/>
    <property type="match status" value="1"/>
</dbReference>
<dbReference type="InterPro" id="IPR036875">
    <property type="entry name" value="Znf_CCHC_sf"/>
</dbReference>
<dbReference type="Gene3D" id="1.10.340.70">
    <property type="match status" value="1"/>
</dbReference>
<feature type="domain" description="CCHC-type" evidence="10">
    <location>
        <begin position="1698"/>
        <end position="1713"/>
    </location>
</feature>
<dbReference type="InterPro" id="IPR005162">
    <property type="entry name" value="Retrotrans_gag_dom"/>
</dbReference>
<dbReference type="Pfam" id="PF17921">
    <property type="entry name" value="Integrase_H2C2"/>
    <property type="match status" value="1"/>
</dbReference>
<evidence type="ECO:0000259" key="11">
    <source>
        <dbReference type="PROSITE" id="PS50878"/>
    </source>
</evidence>
<dbReference type="SMART" id="SM00343">
    <property type="entry name" value="ZnF_C2HC"/>
    <property type="match status" value="4"/>
</dbReference>
<dbReference type="PROSITE" id="PS00141">
    <property type="entry name" value="ASP_PROTEASE"/>
    <property type="match status" value="1"/>
</dbReference>
<accession>A0AAD8TEA9</accession>
<feature type="compositionally biased region" description="Basic and acidic residues" evidence="9">
    <location>
        <begin position="1649"/>
        <end position="1660"/>
    </location>
</feature>
<dbReference type="Pfam" id="PF00098">
    <property type="entry name" value="zf-CCHC"/>
    <property type="match status" value="4"/>
</dbReference>
<dbReference type="InterPro" id="IPR050951">
    <property type="entry name" value="Retrovirus_Pol_polyprotein"/>
</dbReference>
<keyword evidence="13" id="KW-1185">Reference proteome</keyword>
<feature type="region of interest" description="Disordered" evidence="9">
    <location>
        <begin position="258"/>
        <end position="302"/>
    </location>
</feature>
<dbReference type="Pfam" id="PF00078">
    <property type="entry name" value="RVT_1"/>
    <property type="match status" value="2"/>
</dbReference>
<dbReference type="InterPro" id="IPR041588">
    <property type="entry name" value="Integrase_H2C2"/>
</dbReference>
<dbReference type="InterPro" id="IPR036397">
    <property type="entry name" value="RNaseH_sf"/>
</dbReference>
<feature type="domain" description="Reverse transcriptase" evidence="11">
    <location>
        <begin position="591"/>
        <end position="770"/>
    </location>
</feature>
<feature type="compositionally biased region" description="Basic and acidic residues" evidence="9">
    <location>
        <begin position="258"/>
        <end position="269"/>
    </location>
</feature>
<dbReference type="PANTHER" id="PTHR37984">
    <property type="entry name" value="PROTEIN CBG26694"/>
    <property type="match status" value="1"/>
</dbReference>
<dbReference type="FunFam" id="3.30.70.270:FF:000020">
    <property type="entry name" value="Transposon Tf2-6 polyprotein-like Protein"/>
    <property type="match status" value="2"/>
</dbReference>
<dbReference type="SUPFAM" id="SSF57756">
    <property type="entry name" value="Retrovirus zinc finger-like domains"/>
    <property type="match status" value="2"/>
</dbReference>
<feature type="region of interest" description="Disordered" evidence="9">
    <location>
        <begin position="341"/>
        <end position="369"/>
    </location>
</feature>
<feature type="domain" description="CCHC-type" evidence="10">
    <location>
        <begin position="327"/>
        <end position="342"/>
    </location>
</feature>
<keyword evidence="7" id="KW-0695">RNA-directed DNA polymerase</keyword>
<dbReference type="Gene3D" id="4.10.60.10">
    <property type="entry name" value="Zinc finger, CCHC-type"/>
    <property type="match status" value="2"/>
</dbReference>
<gene>
    <name evidence="12" type="ORF">QYE76_041216</name>
</gene>
<evidence type="ECO:0000313" key="12">
    <source>
        <dbReference type="EMBL" id="KAK1680368.1"/>
    </source>
</evidence>
<evidence type="ECO:0000256" key="7">
    <source>
        <dbReference type="ARBA" id="ARBA00022918"/>
    </source>
</evidence>
<proteinExistence type="predicted"/>
<dbReference type="Gene3D" id="3.10.10.10">
    <property type="entry name" value="HIV Type 1 Reverse Transcriptase, subunit A, domain 1"/>
    <property type="match status" value="2"/>
</dbReference>
<keyword evidence="2" id="KW-0808">Transferase</keyword>
<feature type="region of interest" description="Disordered" evidence="9">
    <location>
        <begin position="1400"/>
        <end position="1430"/>
    </location>
</feature>
<evidence type="ECO:0000256" key="8">
    <source>
        <dbReference type="PROSITE-ProRule" id="PRU00047"/>
    </source>
</evidence>
<evidence type="ECO:0000313" key="13">
    <source>
        <dbReference type="Proteomes" id="UP001231189"/>
    </source>
</evidence>
<dbReference type="InterPro" id="IPR001969">
    <property type="entry name" value="Aspartic_peptidase_AS"/>
</dbReference>
<dbReference type="Proteomes" id="UP001231189">
    <property type="component" value="Unassembled WGS sequence"/>
</dbReference>
<reference evidence="12" key="1">
    <citation type="submission" date="2023-07" db="EMBL/GenBank/DDBJ databases">
        <title>A chromosome-level genome assembly of Lolium multiflorum.</title>
        <authorList>
            <person name="Chen Y."/>
            <person name="Copetti D."/>
            <person name="Kolliker R."/>
            <person name="Studer B."/>
        </authorList>
    </citation>
    <scope>NUCLEOTIDE SEQUENCE</scope>
    <source>
        <strain evidence="12">02402/16</strain>
        <tissue evidence="12">Leaf</tissue>
    </source>
</reference>
<keyword evidence="8" id="KW-0479">Metal-binding</keyword>
<dbReference type="GO" id="GO:0008270">
    <property type="term" value="F:zinc ion binding"/>
    <property type="evidence" value="ECO:0007669"/>
    <property type="project" value="UniProtKB-KW"/>
</dbReference>
<dbReference type="EC" id="2.7.7.49" evidence="1"/>
<dbReference type="FunFam" id="3.10.20.370:FF:000001">
    <property type="entry name" value="Retrovirus-related Pol polyprotein from transposon 17.6-like protein"/>
    <property type="match status" value="2"/>
</dbReference>
<keyword evidence="8" id="KW-0863">Zinc-finger</keyword>
<dbReference type="InterPro" id="IPR000477">
    <property type="entry name" value="RT_dom"/>
</dbReference>
<dbReference type="Pfam" id="PF17917">
    <property type="entry name" value="RT_RNaseH"/>
    <property type="match status" value="2"/>
</dbReference>
<dbReference type="SUPFAM" id="SSF50630">
    <property type="entry name" value="Acid proteases"/>
    <property type="match status" value="1"/>
</dbReference>
<feature type="compositionally biased region" description="Low complexity" evidence="9">
    <location>
        <begin position="289"/>
        <end position="302"/>
    </location>
</feature>
<dbReference type="GO" id="GO:0006508">
    <property type="term" value="P:proteolysis"/>
    <property type="evidence" value="ECO:0007669"/>
    <property type="project" value="InterPro"/>
</dbReference>
<feature type="domain" description="CCHC-type" evidence="10">
    <location>
        <begin position="1718"/>
        <end position="1733"/>
    </location>
</feature>
<dbReference type="PROSITE" id="PS50158">
    <property type="entry name" value="ZF_CCHC"/>
    <property type="match status" value="4"/>
</dbReference>
<dbReference type="Pfam" id="PF08284">
    <property type="entry name" value="RVP_2"/>
    <property type="match status" value="1"/>
</dbReference>
<dbReference type="CDD" id="cd09274">
    <property type="entry name" value="RNase_HI_RT_Ty3"/>
    <property type="match status" value="2"/>
</dbReference>
<keyword evidence="8" id="KW-0862">Zinc</keyword>
<dbReference type="PROSITE" id="PS50878">
    <property type="entry name" value="RT_POL"/>
    <property type="match status" value="2"/>
</dbReference>
<name>A0AAD8TEA9_LOLMU</name>
<evidence type="ECO:0000256" key="9">
    <source>
        <dbReference type="SAM" id="MobiDB-lite"/>
    </source>
</evidence>
<feature type="compositionally biased region" description="Basic and acidic residues" evidence="9">
    <location>
        <begin position="7"/>
        <end position="25"/>
    </location>
</feature>
<dbReference type="Gene3D" id="3.30.420.10">
    <property type="entry name" value="Ribonuclease H-like superfamily/Ribonuclease H"/>
    <property type="match status" value="1"/>
</dbReference>
<feature type="compositionally biased region" description="Basic and acidic residues" evidence="9">
    <location>
        <begin position="1400"/>
        <end position="1416"/>
    </location>
</feature>
<dbReference type="InterPro" id="IPR001878">
    <property type="entry name" value="Znf_CCHC"/>
</dbReference>
<feature type="domain" description="CCHC-type" evidence="10">
    <location>
        <begin position="307"/>
        <end position="322"/>
    </location>
</feature>
<feature type="region of interest" description="Disordered" evidence="9">
    <location>
        <begin position="1353"/>
        <end position="1386"/>
    </location>
</feature>
<dbReference type="InterPro" id="IPR021109">
    <property type="entry name" value="Peptidase_aspartic_dom_sf"/>
</dbReference>
<dbReference type="CDD" id="cd01647">
    <property type="entry name" value="RT_LTR"/>
    <property type="match status" value="2"/>
</dbReference>
<organism evidence="12 13">
    <name type="scientific">Lolium multiflorum</name>
    <name type="common">Italian ryegrass</name>
    <name type="synonym">Lolium perenne subsp. multiflorum</name>
    <dbReference type="NCBI Taxonomy" id="4521"/>
    <lineage>
        <taxon>Eukaryota</taxon>
        <taxon>Viridiplantae</taxon>
        <taxon>Streptophyta</taxon>
        <taxon>Embryophyta</taxon>
        <taxon>Tracheophyta</taxon>
        <taxon>Spermatophyta</taxon>
        <taxon>Magnoliopsida</taxon>
        <taxon>Liliopsida</taxon>
        <taxon>Poales</taxon>
        <taxon>Poaceae</taxon>
        <taxon>BOP clade</taxon>
        <taxon>Pooideae</taxon>
        <taxon>Poodae</taxon>
        <taxon>Poeae</taxon>
        <taxon>Poeae Chloroplast Group 2 (Poeae type)</taxon>
        <taxon>Loliodinae</taxon>
        <taxon>Loliinae</taxon>
        <taxon>Lolium</taxon>
    </lineage>
</organism>
<dbReference type="Gene3D" id="3.30.70.270">
    <property type="match status" value="4"/>
</dbReference>
<feature type="region of interest" description="Disordered" evidence="9">
    <location>
        <begin position="1732"/>
        <end position="1761"/>
    </location>
</feature>
<evidence type="ECO:0000256" key="1">
    <source>
        <dbReference type="ARBA" id="ARBA00012493"/>
    </source>
</evidence>
<dbReference type="EMBL" id="JAUUTY010000002">
    <property type="protein sequence ID" value="KAK1680368.1"/>
    <property type="molecule type" value="Genomic_DNA"/>
</dbReference>
<dbReference type="GO" id="GO:0003964">
    <property type="term" value="F:RNA-directed DNA polymerase activity"/>
    <property type="evidence" value="ECO:0007669"/>
    <property type="project" value="UniProtKB-KW"/>
</dbReference>
<feature type="domain" description="Reverse transcriptase" evidence="11">
    <location>
        <begin position="1808"/>
        <end position="1987"/>
    </location>
</feature>
<protein>
    <recommendedName>
        <fullName evidence="1">RNA-directed DNA polymerase</fullName>
        <ecNumber evidence="1">2.7.7.49</ecNumber>
    </recommendedName>
</protein>
<dbReference type="Pfam" id="PF03732">
    <property type="entry name" value="Retrotrans_gag"/>
    <property type="match status" value="2"/>
</dbReference>
<dbReference type="SUPFAM" id="SSF56672">
    <property type="entry name" value="DNA/RNA polymerases"/>
    <property type="match status" value="2"/>
</dbReference>
<feature type="region of interest" description="Disordered" evidence="9">
    <location>
        <begin position="1649"/>
        <end position="1693"/>
    </location>
</feature>
<dbReference type="InterPro" id="IPR041373">
    <property type="entry name" value="RT_RNaseH"/>
</dbReference>
<evidence type="ECO:0000259" key="10">
    <source>
        <dbReference type="PROSITE" id="PS50158"/>
    </source>
</evidence>
<evidence type="ECO:0000256" key="4">
    <source>
        <dbReference type="ARBA" id="ARBA00022722"/>
    </source>
</evidence>
<dbReference type="GO" id="GO:0003676">
    <property type="term" value="F:nucleic acid binding"/>
    <property type="evidence" value="ECO:0007669"/>
    <property type="project" value="InterPro"/>
</dbReference>
<evidence type="ECO:0000256" key="2">
    <source>
        <dbReference type="ARBA" id="ARBA00022679"/>
    </source>
</evidence>
<keyword evidence="6" id="KW-0378">Hydrolase</keyword>
<dbReference type="InterPro" id="IPR043128">
    <property type="entry name" value="Rev_trsase/Diguanyl_cyclase"/>
</dbReference>
<dbReference type="Gene3D" id="2.40.70.10">
    <property type="entry name" value="Acid Proteases"/>
    <property type="match status" value="1"/>
</dbReference>
<keyword evidence="4" id="KW-0540">Nuclease</keyword>
<evidence type="ECO:0000256" key="3">
    <source>
        <dbReference type="ARBA" id="ARBA00022695"/>
    </source>
</evidence>
<sequence length="2484" mass="285582">MALVETEDARREREAKEKEEADAAARAENAPPPPHPMMHPDFQQYMRAMEEDRRRYQESQNKNMQDFFTHVINDRGNEGRGVTLSDFQNARPLPFASAPEPMDAEDWLMDTERKLRTVGCNDEEKIRYATYLLSGPAASWWENLVAVHPPEKVFTWEEFKKKFRDAHVPESVVELKKREFDELHQNTAPIMQYVRDFNRLSRYAPEEVDTEEKRKKRFMKGMNPYMKMQLRLARTAEFQELIDSAITFEDDYRQVQEDRRKRARIEPRKYPVSKPTPDRSFKPRFRPTGNQYNRGGQNQNPRNQIICNSCGQRGHIQKDCQKPRIICYGCGKEGHIKPECPNKASWSGQSSGGRGGGNNNNYNNNNKRGKPYGKLNCTTLEQAGESDQAVLGTLSILTHPGKVLFDTGATTSFLAREFVEQFGLRCSKLETPITVLSAGGTILVTHVKEAQVITICDCVYFADLFIIPMKDISVILGMDWLTENGAVINCGDKTVSLRNSIGGQIVFQGDKYTQLEIGLELNSLKEVKIEDIPVVNEFQDVFPKELPGMPPDREIEFTIDLIPGTAPIAQPPYKMGPKELVELKAQIDELEQKGFIQESVSPWGTPVIFVDKRDGGRRMCGDYRNLNNVTIKNKYPLPRIQDLFDQVQGAGVFSKIDLRSGYHQIKIKKEDVPKTAFVSRYGHHEYLVVPFGLTNAPAIFMNLMNKIFMKYLDKFVIVFIDDILIYSKDKEEHAKHLKIVLQILREHQLYAKFSKCKFWLDSVEFLGHVITKEGIAVNPSKVQSVLEWKSPKNAKEIRGFLGMAGYYRRFIEGFSKIAGPMTKLLKKNTPFVWTDECETSFQTLKEKLTTAPVLAVPEPGKDYTVYCDASKNGLGCVLMQDRKVIAYGSRQLKPHEHNYPVHDLELAAVVYALKSWRQFLYGSKCELYTDHKSLKYFFTQKELNMRQKRWLELIKDYELTINYTPGKANVVADALSRKSTENQPTEWEIPKELRKELEEAQILFIQGDTVGSIATMRIMDEMYSDLKYEIIRKQVDDLFIQEEIKRIGEAIMAYTFPKRTLRQVEGWLGDYEGPLTDLLRGMLKELHCETRIPVLKYIYYDGEIVAKYRVSVQLPMQLEMSRIMPYGEAKTLTTAFHMAIFKAILEIRQHKSVELLCSEYSHIPHAEEDEDPALNHLLMANKHPEVAAQHMDSCKSLLTTMYLLHVKMVGEIDHMLAEFTDPDKVQARMHDLRAQPQYTTPFFSLNNPVDWSGQATQRDPLTPNFVPHYPHVSASYDSGYGGDNSWNLNCSESPIENSTGWRFGEPYGDEEEPIPCDTGDESGGVNQYVNRHYGKEEKGTDSISLDLEMGFSKPSQYEEGESSGVKKKKKKMRGQVNRNPSWMTNEGGLGEMALVETEDARREREAKEKEEADAAARAENAPPPPHPMMHPDFQQYMRAMEEDRRRYQESQNKNMQDFFTHVINDRGNEGKGVTLSDFQNARPLPFASAPEPMDAEDWLMDTERKLRTVGCNDEEKIRYATYLLSGPAASWWENLVAVHPPEKVFTWEEFKKKFRDAHVPESVVELKKREFDELHQNTAPIMQYVRDFNRLSRYAPEEVDTEEKRKKRFMKGMNPYMKMQLRLARTAEFQELIDSAITFEDDYRQVQEDRRKRARIEPRKYPVSKPTPDRSFKPRFRPTGNQYNRGGQNQNPRNQIICNSCGQRGHIQKDCQKPRIICYGCGKEGHIKPECPNKASWSGQSSGGRGGGNNNNNNNKRGKPYGKLNCTTLEQAGESDQAVLGTAPIAQPPYKMGPKELVELKAQIDELEQKGFIQESVSPWGTPVIFVDKRDGGRRMCGDYRNLNNVTIKNKYPLPRIQDLFDQVQGAGVFSKIDLRSGYHQIKIKKEDVPKTAFVSRYGHHEYLVVPFGLTNAPAIFMNLMNKIFMKYLDKFVIVFIDDILIYSKDKEEHAKHLKIVLQILREHQLYAKFSKCKFWLDSVEFLGHVITKEGIAVNPSKVQSVLEWKSPKNAKEIRGFLGMAGYYRRFIEGFSKIAGPMTKLLKKNTPFVWTDECETSFQTLKEKLTTAPVLAVPEPGKDYTVYCDASKNGLGCVLMQDRKVIAYGSRQLKPHEHNYPVHDLELAAVVYALKSWRQFLYGSKCELYTDHKSLKYFFTQKELNMRQKRWLELIKDYELTINYTPGKANVVADALSRKSTENQPTEWEIPKELRKELEEAQILFIQGDTVGSIATMRIMDEMYSDLKYEIIRKQVDDLFIQEEIKRIGEGKPSEFNLGEFGSLYFQKRICVPDDPEVKSIILKEAHETPYSIHPGSTKMYMDLKEMFWWNNMKREIAQYVSECHTCQRVKAEHQSPAGLLKPLEIPEWKWDEIGMDFVTGLPMTSKKKDMIWVIVDRLTKSAHFIAVNTKDTAEKLVDIYVKEIVSKHGVPKKIVSDRDCDTEVEAITDGAPEGSYELVYEEPDLTGGVEGVDYGIVYGPDDMEVEE</sequence>
<keyword evidence="5" id="KW-0255">Endonuclease</keyword>
<feature type="compositionally biased region" description="Low complexity" evidence="9">
    <location>
        <begin position="1680"/>
        <end position="1693"/>
    </location>
</feature>
<dbReference type="GO" id="GO:0004190">
    <property type="term" value="F:aspartic-type endopeptidase activity"/>
    <property type="evidence" value="ECO:0007669"/>
    <property type="project" value="InterPro"/>
</dbReference>
<dbReference type="InterPro" id="IPR043502">
    <property type="entry name" value="DNA/RNA_pol_sf"/>
</dbReference>
<dbReference type="PANTHER" id="PTHR37984:SF5">
    <property type="entry name" value="PROTEIN NYNRIN-LIKE"/>
    <property type="match status" value="1"/>
</dbReference>
<dbReference type="GO" id="GO:0004519">
    <property type="term" value="F:endonuclease activity"/>
    <property type="evidence" value="ECO:0007669"/>
    <property type="project" value="UniProtKB-KW"/>
</dbReference>
<feature type="region of interest" description="Disordered" evidence="9">
    <location>
        <begin position="1"/>
        <end position="39"/>
    </location>
</feature>